<dbReference type="EMBL" id="SNRW01014386">
    <property type="protein sequence ID" value="KAA6371521.1"/>
    <property type="molecule type" value="Genomic_DNA"/>
</dbReference>
<dbReference type="Proteomes" id="UP000324800">
    <property type="component" value="Unassembled WGS sequence"/>
</dbReference>
<gene>
    <name evidence="1" type="ORF">EZS28_032952</name>
</gene>
<dbReference type="AlphaFoldDB" id="A0A5J4UNB9"/>
<accession>A0A5J4UNB9</accession>
<evidence type="ECO:0000313" key="1">
    <source>
        <dbReference type="EMBL" id="KAA6371521.1"/>
    </source>
</evidence>
<proteinExistence type="predicted"/>
<comment type="caution">
    <text evidence="1">The sequence shown here is derived from an EMBL/GenBank/DDBJ whole genome shotgun (WGS) entry which is preliminary data.</text>
</comment>
<protein>
    <submittedName>
        <fullName evidence="1">Uncharacterized protein</fullName>
    </submittedName>
</protein>
<feature type="non-terminal residue" evidence="1">
    <location>
        <position position="107"/>
    </location>
</feature>
<organism evidence="1 2">
    <name type="scientific">Streblomastix strix</name>
    <dbReference type="NCBI Taxonomy" id="222440"/>
    <lineage>
        <taxon>Eukaryota</taxon>
        <taxon>Metamonada</taxon>
        <taxon>Preaxostyla</taxon>
        <taxon>Oxymonadida</taxon>
        <taxon>Streblomastigidae</taxon>
        <taxon>Streblomastix</taxon>
    </lineage>
</organism>
<name>A0A5J4UNB9_9EUKA</name>
<sequence>MKNQDKFVGYKVRALMECIEQVPMEQKMMVEFITITINNLTIITNLELLHWVIQYLVGQELYIIAVEQAIELVITGIQAGIAAANMDLKESAHFAVIHTADWTTTFV</sequence>
<evidence type="ECO:0000313" key="2">
    <source>
        <dbReference type="Proteomes" id="UP000324800"/>
    </source>
</evidence>
<reference evidence="1 2" key="1">
    <citation type="submission" date="2019-03" db="EMBL/GenBank/DDBJ databases">
        <title>Single cell metagenomics reveals metabolic interactions within the superorganism composed of flagellate Streblomastix strix and complex community of Bacteroidetes bacteria on its surface.</title>
        <authorList>
            <person name="Treitli S.C."/>
            <person name="Kolisko M."/>
            <person name="Husnik F."/>
            <person name="Keeling P."/>
            <person name="Hampl V."/>
        </authorList>
    </citation>
    <scope>NUCLEOTIDE SEQUENCE [LARGE SCALE GENOMIC DNA]</scope>
    <source>
        <strain evidence="1">ST1C</strain>
    </source>
</reference>